<gene>
    <name evidence="1" type="ORF">CfE428DRAFT_0989</name>
</gene>
<dbReference type="AlphaFoldDB" id="B4CWF2"/>
<dbReference type="Proteomes" id="UP000005824">
    <property type="component" value="Unassembled WGS sequence"/>
</dbReference>
<name>B4CWF2_9BACT</name>
<proteinExistence type="predicted"/>
<evidence type="ECO:0000313" key="1">
    <source>
        <dbReference type="EMBL" id="EDY21744.1"/>
    </source>
</evidence>
<accession>B4CWF2</accession>
<sequence>MLFGGISCFAGGIRIGDTPAARIAKDASIPGKGKQGECLPFAIALQKKLQAAGVPAQVVVYGYETGGVPTVGTDGEISAQPVGGAAARASHAAVVYEDRGRTYMMDNQSWTPRWIHNASPVQMAQQFSGINYSVKMARVMNGVDGQPKLPMASAPRQIAAN</sequence>
<protein>
    <submittedName>
        <fullName evidence="1">Uncharacterized protein</fullName>
    </submittedName>
</protein>
<dbReference type="EMBL" id="ABVL01000002">
    <property type="protein sequence ID" value="EDY21744.1"/>
    <property type="molecule type" value="Genomic_DNA"/>
</dbReference>
<dbReference type="InParanoid" id="B4CWF2"/>
<dbReference type="Gene3D" id="3.10.620.30">
    <property type="match status" value="1"/>
</dbReference>
<comment type="caution">
    <text evidence="1">The sequence shown here is derived from an EMBL/GenBank/DDBJ whole genome shotgun (WGS) entry which is preliminary data.</text>
</comment>
<evidence type="ECO:0000313" key="2">
    <source>
        <dbReference type="Proteomes" id="UP000005824"/>
    </source>
</evidence>
<organism evidence="1 2">
    <name type="scientific">Chthoniobacter flavus Ellin428</name>
    <dbReference type="NCBI Taxonomy" id="497964"/>
    <lineage>
        <taxon>Bacteria</taxon>
        <taxon>Pseudomonadati</taxon>
        <taxon>Verrucomicrobiota</taxon>
        <taxon>Spartobacteria</taxon>
        <taxon>Chthoniobacterales</taxon>
        <taxon>Chthoniobacteraceae</taxon>
        <taxon>Chthoniobacter</taxon>
    </lineage>
</organism>
<keyword evidence="2" id="KW-1185">Reference proteome</keyword>
<reference evidence="1 2" key="1">
    <citation type="journal article" date="2011" name="J. Bacteriol.">
        <title>Genome sequence of Chthoniobacter flavus Ellin428, an aerobic heterotrophic soil bacterium.</title>
        <authorList>
            <person name="Kant R."/>
            <person name="van Passel M.W."/>
            <person name="Palva A."/>
            <person name="Lucas S."/>
            <person name="Lapidus A."/>
            <person name="Glavina Del Rio T."/>
            <person name="Dalin E."/>
            <person name="Tice H."/>
            <person name="Bruce D."/>
            <person name="Goodwin L."/>
            <person name="Pitluck S."/>
            <person name="Larimer F.W."/>
            <person name="Land M.L."/>
            <person name="Hauser L."/>
            <person name="Sangwan P."/>
            <person name="de Vos W.M."/>
            <person name="Janssen P.H."/>
            <person name="Smidt H."/>
        </authorList>
    </citation>
    <scope>NUCLEOTIDE SEQUENCE [LARGE SCALE GENOMIC DNA]</scope>
    <source>
        <strain evidence="1 2">Ellin428</strain>
    </source>
</reference>